<dbReference type="KEGG" id="chyd:H4K34_09710"/>
<protein>
    <submittedName>
        <fullName evidence="1">Membrane protein insertion efficiency factor YidD</fullName>
    </submittedName>
</protein>
<dbReference type="PANTHER" id="PTHR33383:SF1">
    <property type="entry name" value="MEMBRANE PROTEIN INSERTION EFFICIENCY FACTOR-RELATED"/>
    <property type="match status" value="1"/>
</dbReference>
<dbReference type="NCBIfam" id="TIGR00278">
    <property type="entry name" value="membrane protein insertion efficiency factor YidD"/>
    <property type="match status" value="1"/>
</dbReference>
<name>A0A7H0VJZ9_9FLAO</name>
<gene>
    <name evidence="1" type="ORF">H4K34_09710</name>
</gene>
<dbReference type="Proteomes" id="UP000516305">
    <property type="component" value="Chromosome"/>
</dbReference>
<reference evidence="1 2" key="1">
    <citation type="submission" date="2020-08" db="EMBL/GenBank/DDBJ databases">
        <title>Croceimicrobium hydrocarbonivorans gen. nov., sp. nov., a novel marine bacterium isolated from a bacterial consortium that degrades polyethylene terephthalate.</title>
        <authorList>
            <person name="Liu R."/>
        </authorList>
    </citation>
    <scope>NUCLEOTIDE SEQUENCE [LARGE SCALE GENOMIC DNA]</scope>
    <source>
        <strain evidence="1 2">A20-9</strain>
    </source>
</reference>
<dbReference type="PANTHER" id="PTHR33383">
    <property type="entry name" value="MEMBRANE PROTEIN INSERTION EFFICIENCY FACTOR-RELATED"/>
    <property type="match status" value="1"/>
</dbReference>
<dbReference type="EMBL" id="CP060139">
    <property type="protein sequence ID" value="QNR26047.1"/>
    <property type="molecule type" value="Genomic_DNA"/>
</dbReference>
<dbReference type="InterPro" id="IPR002696">
    <property type="entry name" value="Membr_insert_effic_factor_YidD"/>
</dbReference>
<dbReference type="SMART" id="SM01234">
    <property type="entry name" value="Haemolytic"/>
    <property type="match status" value="1"/>
</dbReference>
<proteinExistence type="predicted"/>
<sequence>MKLLFTGYKALISSQDVQACNFHPSCSVYAMQAIRARGFFGGSIDAFDRMSRCHPLSLDHYEVHKESGLALDPVSTSKE</sequence>
<evidence type="ECO:0000313" key="2">
    <source>
        <dbReference type="Proteomes" id="UP000516305"/>
    </source>
</evidence>
<organism evidence="1 2">
    <name type="scientific">Croceimicrobium hydrocarbonivorans</name>
    <dbReference type="NCBI Taxonomy" id="2761580"/>
    <lineage>
        <taxon>Bacteria</taxon>
        <taxon>Pseudomonadati</taxon>
        <taxon>Bacteroidota</taxon>
        <taxon>Flavobacteriia</taxon>
        <taxon>Flavobacteriales</taxon>
        <taxon>Owenweeksiaceae</taxon>
        <taxon>Croceimicrobium</taxon>
    </lineage>
</organism>
<accession>A0A7H0VJZ9</accession>
<dbReference type="AlphaFoldDB" id="A0A7H0VJZ9"/>
<keyword evidence="2" id="KW-1185">Reference proteome</keyword>
<evidence type="ECO:0000313" key="1">
    <source>
        <dbReference type="EMBL" id="QNR26047.1"/>
    </source>
</evidence>
<dbReference type="Pfam" id="PF01809">
    <property type="entry name" value="YidD"/>
    <property type="match status" value="1"/>
</dbReference>